<sequence length="1017" mass="114138">MKEFKPFRLDPANHQLWRVSDEGGLTPVTITAKAFDVLRYLVEHPGRLVSHEELLEALWSGVAVQPEVLKGHVLAIRNALGDEAQRPRYIETHRGRGYRFIADIKTPQKTDNQLTPAAAPALIGRAAQLSALRDALVQTSNGQPKIVFVHGEAGIGKTALAEAFCNDISHQHVSLSYGRCIEGFGGTEPFYPIIEALSRLIKGANGSKVQDALIALAPSWANQVAGLLSRENRALLHKVAHISARSRMLGEFCELLEALAEDETFVLLLEDLHWADFSTLDLISAFARRKSSVKLLLLATYRSDEVATRGPALKQLVNELLLHKLCESIHLTGLDQRDIAEYVQADNSEESRSFVQLLLHRSSGNPLFLSTILDHLKSTQSISADQGRWKNDVPLSKIRFEIPQTISHVIEAKIASLDDETQRILEAASAVGDVFNPIAPATAAGLSARRFEEVCEALCRTRTFIHRHDMDRLGSGEVVRLYRFNHALLREVLLNRQGPLRLAQSHALIGKELEKSYPSELRAHAAFELAEQFSNAHEWSKGLTYLKIALQTAKRRYAHQDALAILGKADEIVRHLPDGERELTQTVLLEDRASIYAANHDPEALQAFTELAQRSEQLRFPDIQARAELGLGFTLSWWNATACISHLENAARLSDAQPEPQLKARIRLSSAIWRIWIGGWDSELAKVCDENLIPLRNGSDRQITAWGLIEYSMICLISSRYRECLETVDANLEILVRHAADRPEFNIFRAIWMAHLGRPWAYTLLGEWGRALKEFDASEALFVGNANRYSVCTLETLRGFLYLMAGDYQAIKDICSKLGSYKDKAAHQPATLYTPVLPNEIRHCTLLAGATEIGLGNPDAGIEILKKLEYDMLEQPVITDWYWLFVLEWTLADALLRSGDIEQARLHADRMLDRSDRTIEVTWRAMAREVRCRVAIEEGDLTHASRLINDALKMIDVMGAPMVDWRIHRTAAKVHRMQGDSTRASLHERLFNARAQRLLDGLPSGHRLQKAFARLMA</sequence>
<accession>A0ABQ5XT59</accession>
<dbReference type="EMBL" id="BSOB01000022">
    <property type="protein sequence ID" value="GLQ93628.1"/>
    <property type="molecule type" value="Genomic_DNA"/>
</dbReference>
<dbReference type="InterPro" id="IPR036388">
    <property type="entry name" value="WH-like_DNA-bd_sf"/>
</dbReference>
<dbReference type="Gene3D" id="1.10.10.10">
    <property type="entry name" value="Winged helix-like DNA-binding domain superfamily/Winged helix DNA-binding domain"/>
    <property type="match status" value="1"/>
</dbReference>
<dbReference type="SMART" id="SM00862">
    <property type="entry name" value="Trans_reg_C"/>
    <property type="match status" value="1"/>
</dbReference>
<keyword evidence="7" id="KW-1185">Reference proteome</keyword>
<dbReference type="SUPFAM" id="SSF52540">
    <property type="entry name" value="P-loop containing nucleoside triphosphate hydrolases"/>
    <property type="match status" value="1"/>
</dbReference>
<reference evidence="7" key="1">
    <citation type="journal article" date="2019" name="Int. J. Syst. Evol. Microbiol.">
        <title>The Global Catalogue of Microorganisms (GCM) 10K type strain sequencing project: providing services to taxonomists for standard genome sequencing and annotation.</title>
        <authorList>
            <consortium name="The Broad Institute Genomics Platform"/>
            <consortium name="The Broad Institute Genome Sequencing Center for Infectious Disease"/>
            <person name="Wu L."/>
            <person name="Ma J."/>
        </authorList>
    </citation>
    <scope>NUCLEOTIDE SEQUENCE [LARGE SCALE GENOMIC DNA]</scope>
    <source>
        <strain evidence="7">NBRC 111980</strain>
    </source>
</reference>
<keyword evidence="1" id="KW-0547">Nucleotide-binding</keyword>
<dbReference type="PANTHER" id="PTHR16305">
    <property type="entry name" value="TESTICULAR SOLUBLE ADENYLYL CYCLASE"/>
    <property type="match status" value="1"/>
</dbReference>
<comment type="caution">
    <text evidence="6">The sequence shown here is derived from an EMBL/GenBank/DDBJ whole genome shotgun (WGS) entry which is preliminary data.</text>
</comment>
<gene>
    <name evidence="6" type="ORF">GCM10007901_25790</name>
</gene>
<feature type="DNA-binding region" description="OmpR/PhoB-type" evidence="4">
    <location>
        <begin position="1"/>
        <end position="102"/>
    </location>
</feature>
<dbReference type="PANTHER" id="PTHR16305:SF28">
    <property type="entry name" value="GUANYLATE CYCLASE DOMAIN-CONTAINING PROTEIN"/>
    <property type="match status" value="1"/>
</dbReference>
<dbReference type="Pfam" id="PF00486">
    <property type="entry name" value="Trans_reg_C"/>
    <property type="match status" value="1"/>
</dbReference>
<dbReference type="InterPro" id="IPR027417">
    <property type="entry name" value="P-loop_NTPase"/>
</dbReference>
<evidence type="ECO:0000259" key="5">
    <source>
        <dbReference type="PROSITE" id="PS51755"/>
    </source>
</evidence>
<dbReference type="CDD" id="cd00383">
    <property type="entry name" value="trans_reg_C"/>
    <property type="match status" value="1"/>
</dbReference>
<dbReference type="Gene3D" id="1.25.40.10">
    <property type="entry name" value="Tetratricopeptide repeat domain"/>
    <property type="match status" value="1"/>
</dbReference>
<dbReference type="InterPro" id="IPR016032">
    <property type="entry name" value="Sig_transdc_resp-reg_C-effctor"/>
</dbReference>
<dbReference type="PROSITE" id="PS51755">
    <property type="entry name" value="OMPR_PHOB"/>
    <property type="match status" value="1"/>
</dbReference>
<evidence type="ECO:0000313" key="7">
    <source>
        <dbReference type="Proteomes" id="UP001156670"/>
    </source>
</evidence>
<keyword evidence="3 4" id="KW-0238">DNA-binding</keyword>
<dbReference type="RefSeq" id="WP_284321335.1">
    <property type="nucleotide sequence ID" value="NZ_BSOB01000022.1"/>
</dbReference>
<name>A0ABQ5XT59_9GAMM</name>
<evidence type="ECO:0000313" key="6">
    <source>
        <dbReference type="EMBL" id="GLQ93628.1"/>
    </source>
</evidence>
<organism evidence="6 7">
    <name type="scientific">Dyella acidisoli</name>
    <dbReference type="NCBI Taxonomy" id="1867834"/>
    <lineage>
        <taxon>Bacteria</taxon>
        <taxon>Pseudomonadati</taxon>
        <taxon>Pseudomonadota</taxon>
        <taxon>Gammaproteobacteria</taxon>
        <taxon>Lysobacterales</taxon>
        <taxon>Rhodanobacteraceae</taxon>
        <taxon>Dyella</taxon>
    </lineage>
</organism>
<dbReference type="Gene3D" id="3.40.50.300">
    <property type="entry name" value="P-loop containing nucleotide triphosphate hydrolases"/>
    <property type="match status" value="1"/>
</dbReference>
<evidence type="ECO:0000256" key="2">
    <source>
        <dbReference type="ARBA" id="ARBA00022840"/>
    </source>
</evidence>
<dbReference type="SUPFAM" id="SSF48452">
    <property type="entry name" value="TPR-like"/>
    <property type="match status" value="1"/>
</dbReference>
<evidence type="ECO:0000256" key="4">
    <source>
        <dbReference type="PROSITE-ProRule" id="PRU01091"/>
    </source>
</evidence>
<dbReference type="InterPro" id="IPR041664">
    <property type="entry name" value="AAA_16"/>
</dbReference>
<dbReference type="SUPFAM" id="SSF46894">
    <property type="entry name" value="C-terminal effector domain of the bipartite response regulators"/>
    <property type="match status" value="1"/>
</dbReference>
<proteinExistence type="predicted"/>
<keyword evidence="2" id="KW-0067">ATP-binding</keyword>
<evidence type="ECO:0000256" key="1">
    <source>
        <dbReference type="ARBA" id="ARBA00022741"/>
    </source>
</evidence>
<dbReference type="InterPro" id="IPR001867">
    <property type="entry name" value="OmpR/PhoB-type_DNA-bd"/>
</dbReference>
<dbReference type="Proteomes" id="UP001156670">
    <property type="component" value="Unassembled WGS sequence"/>
</dbReference>
<feature type="domain" description="OmpR/PhoB-type" evidence="5">
    <location>
        <begin position="1"/>
        <end position="102"/>
    </location>
</feature>
<dbReference type="Pfam" id="PF13191">
    <property type="entry name" value="AAA_16"/>
    <property type="match status" value="1"/>
</dbReference>
<protein>
    <recommendedName>
        <fullName evidence="5">OmpR/PhoB-type domain-containing protein</fullName>
    </recommendedName>
</protein>
<evidence type="ECO:0000256" key="3">
    <source>
        <dbReference type="ARBA" id="ARBA00023125"/>
    </source>
</evidence>
<dbReference type="InterPro" id="IPR011990">
    <property type="entry name" value="TPR-like_helical_dom_sf"/>
</dbReference>